<gene>
    <name evidence="2" type="ORF">JAY77_06960</name>
</gene>
<proteinExistence type="predicted"/>
<keyword evidence="1" id="KW-0175">Coiled coil</keyword>
<accession>A0A9E4NII1</accession>
<sequence length="85" mass="10001">MKKFFLICHHAQDRRIDMNILRYMLIFSVVSLFTGCSSEENNSKKTEGDAGVFQGYRDVMDKAENVEQTLIQANKERREEINRQQ</sequence>
<organism evidence="2 3">
    <name type="scientific">Candidatus Thiodiazotropha taylori</name>
    <dbReference type="NCBI Taxonomy" id="2792791"/>
    <lineage>
        <taxon>Bacteria</taxon>
        <taxon>Pseudomonadati</taxon>
        <taxon>Pseudomonadota</taxon>
        <taxon>Gammaproteobacteria</taxon>
        <taxon>Chromatiales</taxon>
        <taxon>Sedimenticolaceae</taxon>
        <taxon>Candidatus Thiodiazotropha</taxon>
    </lineage>
</organism>
<evidence type="ECO:0000313" key="2">
    <source>
        <dbReference type="EMBL" id="MCG7977873.1"/>
    </source>
</evidence>
<evidence type="ECO:0000313" key="3">
    <source>
        <dbReference type="Proteomes" id="UP000886674"/>
    </source>
</evidence>
<protein>
    <submittedName>
        <fullName evidence="2">Uncharacterized protein</fullName>
    </submittedName>
</protein>
<dbReference type="AlphaFoldDB" id="A0A9E4NII1"/>
<evidence type="ECO:0000256" key="1">
    <source>
        <dbReference type="SAM" id="Coils"/>
    </source>
</evidence>
<comment type="caution">
    <text evidence="2">The sequence shown here is derived from an EMBL/GenBank/DDBJ whole genome shotgun (WGS) entry which is preliminary data.</text>
</comment>
<dbReference type="Proteomes" id="UP000886674">
    <property type="component" value="Unassembled WGS sequence"/>
</dbReference>
<reference evidence="2" key="1">
    <citation type="journal article" date="2021" name="Proc. Natl. Acad. Sci. U.S.A.">
        <title>Global biogeography of chemosynthetic symbionts reveals both localized and globally distributed symbiont groups. .</title>
        <authorList>
            <person name="Osvatic J.T."/>
            <person name="Wilkins L.G.E."/>
            <person name="Leibrecht L."/>
            <person name="Leray M."/>
            <person name="Zauner S."/>
            <person name="Polzin J."/>
            <person name="Camacho Y."/>
            <person name="Gros O."/>
            <person name="van Gils J.A."/>
            <person name="Eisen J.A."/>
            <person name="Petersen J.M."/>
            <person name="Yuen B."/>
        </authorList>
    </citation>
    <scope>NUCLEOTIDE SEQUENCE</scope>
    <source>
        <strain evidence="2">MAGclacostrist055</strain>
    </source>
</reference>
<name>A0A9E4NII1_9GAMM</name>
<feature type="coiled-coil region" evidence="1">
    <location>
        <begin position="56"/>
        <end position="83"/>
    </location>
</feature>
<dbReference type="EMBL" id="JAEPCR010000025">
    <property type="protein sequence ID" value="MCG7977873.1"/>
    <property type="molecule type" value="Genomic_DNA"/>
</dbReference>